<accession>A0A9D1HCF8</accession>
<name>A0A9D1HCF8_9FIRM</name>
<feature type="transmembrane region" description="Helical" evidence="5">
    <location>
        <begin position="378"/>
        <end position="400"/>
    </location>
</feature>
<evidence type="ECO:0000259" key="6">
    <source>
        <dbReference type="PROSITE" id="PS50928"/>
    </source>
</evidence>
<evidence type="ECO:0000256" key="2">
    <source>
        <dbReference type="ARBA" id="ARBA00022692"/>
    </source>
</evidence>
<organism evidence="7 8">
    <name type="scientific">Candidatus Allocopromorpha excrementavium</name>
    <dbReference type="NCBI Taxonomy" id="2840741"/>
    <lineage>
        <taxon>Bacteria</taxon>
        <taxon>Bacillati</taxon>
        <taxon>Bacillota</taxon>
        <taxon>Clostridia</taxon>
        <taxon>Eubacteriales</taxon>
        <taxon>Eubacteriaceae</taxon>
        <taxon>Eubacteriaceae incertae sedis</taxon>
        <taxon>Candidatus Allocopromorpha</taxon>
    </lineage>
</organism>
<feature type="transmembrane region" description="Helical" evidence="5">
    <location>
        <begin position="472"/>
        <end position="493"/>
    </location>
</feature>
<feature type="domain" description="ABC transmembrane type-1" evidence="6">
    <location>
        <begin position="60"/>
        <end position="262"/>
    </location>
</feature>
<evidence type="ECO:0000313" key="8">
    <source>
        <dbReference type="Proteomes" id="UP000824159"/>
    </source>
</evidence>
<reference evidence="7" key="2">
    <citation type="journal article" date="2021" name="PeerJ">
        <title>Extensive microbial diversity within the chicken gut microbiome revealed by metagenomics and culture.</title>
        <authorList>
            <person name="Gilroy R."/>
            <person name="Ravi A."/>
            <person name="Getino M."/>
            <person name="Pursley I."/>
            <person name="Horton D.L."/>
            <person name="Alikhan N.F."/>
            <person name="Baker D."/>
            <person name="Gharbi K."/>
            <person name="Hall N."/>
            <person name="Watson M."/>
            <person name="Adriaenssens E.M."/>
            <person name="Foster-Nyarko E."/>
            <person name="Jarju S."/>
            <person name="Secka A."/>
            <person name="Antonio M."/>
            <person name="Oren A."/>
            <person name="Chaudhuri R.R."/>
            <person name="La Ragione R."/>
            <person name="Hildebrand F."/>
            <person name="Pallen M.J."/>
        </authorList>
    </citation>
    <scope>NUCLEOTIDE SEQUENCE</scope>
    <source>
        <strain evidence="7">CHK176-22527</strain>
    </source>
</reference>
<dbReference type="SUPFAM" id="SSF161098">
    <property type="entry name" value="MetI-like"/>
    <property type="match status" value="2"/>
</dbReference>
<feature type="transmembrane region" description="Helical" evidence="5">
    <location>
        <begin position="244"/>
        <end position="265"/>
    </location>
</feature>
<dbReference type="Gene3D" id="3.40.190.10">
    <property type="entry name" value="Periplasmic binding protein-like II"/>
    <property type="match status" value="2"/>
</dbReference>
<feature type="transmembrane region" description="Helical" evidence="5">
    <location>
        <begin position="97"/>
        <end position="119"/>
    </location>
</feature>
<dbReference type="GO" id="GO:0005886">
    <property type="term" value="C:plasma membrane"/>
    <property type="evidence" value="ECO:0007669"/>
    <property type="project" value="UniProtKB-SubCell"/>
</dbReference>
<dbReference type="Pfam" id="PF13343">
    <property type="entry name" value="SBP_bac_6"/>
    <property type="match status" value="1"/>
</dbReference>
<comment type="subcellular location">
    <subcellularLocation>
        <location evidence="5">Cell membrane</location>
        <topology evidence="5">Multi-pass membrane protein</topology>
    </subcellularLocation>
    <subcellularLocation>
        <location evidence="1">Membrane</location>
        <topology evidence="1">Multi-pass membrane protein</topology>
    </subcellularLocation>
</comment>
<gene>
    <name evidence="7" type="ORF">IAD12_05495</name>
</gene>
<dbReference type="SUPFAM" id="SSF53850">
    <property type="entry name" value="Periplasmic binding protein-like II"/>
    <property type="match status" value="1"/>
</dbReference>
<dbReference type="InterPro" id="IPR000515">
    <property type="entry name" value="MetI-like"/>
</dbReference>
<dbReference type="Gene3D" id="1.10.3720.10">
    <property type="entry name" value="MetI-like"/>
    <property type="match status" value="2"/>
</dbReference>
<feature type="transmembrane region" description="Helical" evidence="5">
    <location>
        <begin position="406"/>
        <end position="429"/>
    </location>
</feature>
<keyword evidence="3 5" id="KW-1133">Transmembrane helix</keyword>
<protein>
    <submittedName>
        <fullName evidence="7">Extracellular solute-binding protein</fullName>
    </submittedName>
</protein>
<evidence type="ECO:0000256" key="5">
    <source>
        <dbReference type="RuleBase" id="RU363032"/>
    </source>
</evidence>
<evidence type="ECO:0000313" key="7">
    <source>
        <dbReference type="EMBL" id="HIT99688.1"/>
    </source>
</evidence>
<feature type="transmembrane region" description="Helical" evidence="5">
    <location>
        <begin position="288"/>
        <end position="314"/>
    </location>
</feature>
<proteinExistence type="inferred from homology"/>
<evidence type="ECO:0000256" key="4">
    <source>
        <dbReference type="ARBA" id="ARBA00023136"/>
    </source>
</evidence>
<feature type="transmembrane region" description="Helical" evidence="5">
    <location>
        <begin position="340"/>
        <end position="366"/>
    </location>
</feature>
<feature type="transmembrane region" description="Helical" evidence="5">
    <location>
        <begin position="139"/>
        <end position="160"/>
    </location>
</feature>
<dbReference type="Pfam" id="PF00528">
    <property type="entry name" value="BPD_transp_1"/>
    <property type="match status" value="2"/>
</dbReference>
<feature type="transmembrane region" description="Helical" evidence="5">
    <location>
        <begin position="194"/>
        <end position="215"/>
    </location>
</feature>
<dbReference type="InterPro" id="IPR035906">
    <property type="entry name" value="MetI-like_sf"/>
</dbReference>
<dbReference type="AlphaFoldDB" id="A0A9D1HCF8"/>
<evidence type="ECO:0000256" key="3">
    <source>
        <dbReference type="ARBA" id="ARBA00022989"/>
    </source>
</evidence>
<feature type="transmembrane region" description="Helical" evidence="5">
    <location>
        <begin position="513"/>
        <end position="535"/>
    </location>
</feature>
<reference evidence="7" key="1">
    <citation type="submission" date="2020-10" db="EMBL/GenBank/DDBJ databases">
        <authorList>
            <person name="Gilroy R."/>
        </authorList>
    </citation>
    <scope>NUCLEOTIDE SEQUENCE</scope>
    <source>
        <strain evidence="7">CHK176-22527</strain>
    </source>
</reference>
<comment type="similarity">
    <text evidence="5">Belongs to the binding-protein-dependent transport system permease family.</text>
</comment>
<keyword evidence="2 5" id="KW-0812">Transmembrane</keyword>
<keyword evidence="5" id="KW-0813">Transport</keyword>
<dbReference type="CDD" id="cd06261">
    <property type="entry name" value="TM_PBP2"/>
    <property type="match status" value="2"/>
</dbReference>
<dbReference type="EMBL" id="DVLX01000069">
    <property type="protein sequence ID" value="HIT99688.1"/>
    <property type="molecule type" value="Genomic_DNA"/>
</dbReference>
<keyword evidence="4 5" id="KW-0472">Membrane</keyword>
<feature type="domain" description="ABC transmembrane type-1" evidence="6">
    <location>
        <begin position="341"/>
        <end position="531"/>
    </location>
</feature>
<feature type="transmembrane region" description="Helical" evidence="5">
    <location>
        <begin position="64"/>
        <end position="85"/>
    </location>
</feature>
<feature type="transmembrane region" description="Helical" evidence="5">
    <location>
        <begin position="12"/>
        <end position="33"/>
    </location>
</feature>
<dbReference type="GO" id="GO:0055085">
    <property type="term" value="P:transmembrane transport"/>
    <property type="evidence" value="ECO:0007669"/>
    <property type="project" value="InterPro"/>
</dbReference>
<sequence>MHMNKNKELKIIFAVLCLSFAVFLLVPMVQLIVKSFYGDNGFSVQSYVDVFSGRGFMQALGNSFAVAASSAVLTTCIAFFLAYTVNYTNVGRKYKSLISKVAMIPMFLPTITYGFAIIYSFGKQGLLTRLFGHQLFEIYGFNGLLLGYTIYTLPVSFMLINNTMGYIDKKFMVVSRIMGDSHLRTFNITVLRPLLGTLAASFIQTFFLCFTDFGIPASVGGEYQVIASILYNEMLGSIPNFGNGAVVALVMLVPSIVSITVLRILDRYNVRYSKVSVMEIAGNRIRDAVCGIVSGLIMLSVIAVFAVIFVVPFVEDWPYYTSFSLDHFRDVFSDVNLYGVYVNSILVAVATAVVGTIIAFASALITARSTVNRKLKNIIESVALVTNTIPGMVIGLAFLFAFSGTVIQNTFIIIIICNIIHFYSTPYLMMKNSLSKMNSSWETTAMLMGDSWIKTIARVVTPNAVSSLLNVFSYYFINAMVTISAVIFLAGARTMVITTKIKELQYFNKFNEIFVLSLLILVTNIAAQVIFGKLARRAENTDKREKKVRFSKMIKAKYLKRVTATVLALMVGVGAFSLTGCGGGSSEDQVVIYSNADDEAVEAMKTALDDNGYEGQYVFQTFGTSELGGKLLAEGKDTEADLVTMSSYYIDDAQEQNQMFKDITFEANTLEEHPSYGVPIICNAGSIIVNTEEMEANNLPIPDSISDLADPVYKGYVSVTDIASSSTAWLLVQALISEYGEDEAKTILTGIYDNVGPHLEESGSGPLKKIRAGEVALGFGLRAQAVADKKEGLPIDYIDPVEGNFTLQEYVSVVDKGDKSKDKAMEMAQCIVEKARPALLDIYPVALFEGETVDAENQLGNPKVFPEKLTVNLLEQHQALSESCK</sequence>
<dbReference type="PROSITE" id="PS50928">
    <property type="entry name" value="ABC_TM1"/>
    <property type="match status" value="2"/>
</dbReference>
<feature type="transmembrane region" description="Helical" evidence="5">
    <location>
        <begin position="558"/>
        <end position="578"/>
    </location>
</feature>
<evidence type="ECO:0000256" key="1">
    <source>
        <dbReference type="ARBA" id="ARBA00004141"/>
    </source>
</evidence>
<dbReference type="PANTHER" id="PTHR43496">
    <property type="entry name" value="PROTEIN LPLB"/>
    <property type="match status" value="1"/>
</dbReference>
<comment type="caution">
    <text evidence="7">The sequence shown here is derived from an EMBL/GenBank/DDBJ whole genome shotgun (WGS) entry which is preliminary data.</text>
</comment>
<dbReference type="Proteomes" id="UP000824159">
    <property type="component" value="Unassembled WGS sequence"/>
</dbReference>
<dbReference type="PANTHER" id="PTHR43496:SF1">
    <property type="entry name" value="POLYGALACTURONAN_RHAMNOGALACTURONAN TRANSPORT SYSTEM PERMEASE PROTEIN YTEP"/>
    <property type="match status" value="1"/>
</dbReference>